<protein>
    <submittedName>
        <fullName evidence="2">Uncharacterized protein</fullName>
    </submittedName>
</protein>
<evidence type="ECO:0000256" key="1">
    <source>
        <dbReference type="SAM" id="MobiDB-lite"/>
    </source>
</evidence>
<feature type="region of interest" description="Disordered" evidence="1">
    <location>
        <begin position="292"/>
        <end position="506"/>
    </location>
</feature>
<reference evidence="2 3" key="1">
    <citation type="submission" date="2021-04" db="EMBL/GenBank/DDBJ databases">
        <authorList>
            <person name="De Guttry C."/>
            <person name="Zahm M."/>
            <person name="Klopp C."/>
            <person name="Cabau C."/>
            <person name="Louis A."/>
            <person name="Berthelot C."/>
            <person name="Parey E."/>
            <person name="Roest Crollius H."/>
            <person name="Montfort J."/>
            <person name="Robinson-Rechavi M."/>
            <person name="Bucao C."/>
            <person name="Bouchez O."/>
            <person name="Gislard M."/>
            <person name="Lluch J."/>
            <person name="Milhes M."/>
            <person name="Lampietro C."/>
            <person name="Lopez Roques C."/>
            <person name="Donnadieu C."/>
            <person name="Braasch I."/>
            <person name="Desvignes T."/>
            <person name="Postlethwait J."/>
            <person name="Bobe J."/>
            <person name="Wedekind C."/>
            <person name="Guiguen Y."/>
        </authorList>
    </citation>
    <scope>NUCLEOTIDE SEQUENCE [LARGE SCALE GENOMIC DNA]</scope>
    <source>
        <strain evidence="2">Cs_M1</strain>
        <tissue evidence="2">Blood</tissue>
    </source>
</reference>
<feature type="compositionally biased region" description="Low complexity" evidence="1">
    <location>
        <begin position="900"/>
        <end position="910"/>
    </location>
</feature>
<feature type="compositionally biased region" description="Basic and acidic residues" evidence="1">
    <location>
        <begin position="292"/>
        <end position="310"/>
    </location>
</feature>
<feature type="region of interest" description="Disordered" evidence="1">
    <location>
        <begin position="738"/>
        <end position="833"/>
    </location>
</feature>
<feature type="region of interest" description="Disordered" evidence="1">
    <location>
        <begin position="1"/>
        <end position="105"/>
    </location>
</feature>
<sequence length="1068" mass="117634">MQSLIKYSGTFPPEGQGSSRQDTDNHAAFGGLGFMRLEEGGGGGRPMKREQERPDSTRSFGRGEPWRWRDRGTAAVQTHGHTRPLLLHGGVKDEERGGERGRHHGDRLGCLEREQEKLLRESKELAEFTQMHPPLVSSALTSNLMTSNLMVTGGSARWPHDPSPLTSHPWMPRPGAPPIWLSGSPYGLGPSPLHQALPPYQLARDPQSGQLMVITTDHIPHYGGDVLDGGGAPVWPAVYGAGSSLQHAAQLQMLSQQQMLRQHELMIIQQHAAQVLELQRNAQLVERLKASEQRAALEDKTDKRSSEPKPRPSPRPTPSPSLHSHKTPLRSPPPSASSVTPLPSPRPALKHQEVRREGSHPSSPLPRTAAPRSASPLRPKQDADEGEEGGRERGEKQITAPFHRIYPDITPGYPYQSITAPFGAPFPPRPLTQPAGLNTHPQVSTLPRATAPDVKPRGPELRPDQGTSLKRDPDQEPPQLGMKRQTEEEEEEEEEEAGAVKTEVSTYGCRAAYQLPPSVPEKVEIKPEVTKKLSPARYPSCTTTASSERLTFRPSPDTHPHTSSPPPLSPSPPPPSPLNIVPEDPMAGMIALLAASQMTQAAPPVLLPSLLQTEASLGRDVASPGCLEAWAMEGMALLSHMASLEMDRIQLEQGEVLCGLDSLLEAGRKVLLEAIESQSHIDLPRRLHPGKTYSWRTRTDPQQLFSKVCVEVCDGAEVEHRMRLAELQRRYKDKLRQLGKLQRRSDTQEVQQLQEEERRSLTRRGRGRPRKRKRVATPPGKLESRTGRLGRTVRYSEARNGGRKRFHCAREEDEMEGGEERSWQDQEPSTSHSLEQVFKAGGVCEQEQLACDLDRALSLTTRRTPSDPMRRGTASGTGGKQKMGGKVRGQRKTFSPPPRSSSQRSSYDYNSDSEEDVPWADSPPLSGSRPHTAPPRKRPSPSSSNQAARERKQKHLSLLLQEAGLSSSDDDSFDQESSEDEEDEEEGSELEESGLGLLARFAASALPVNPAPQSRLHDDKRRSRQSVPGGADSGSDLRLRKFPLSAPRETLRSGTPPVTPGNTPRRPA</sequence>
<gene>
    <name evidence="2" type="ORF">J4Q44_G00182940</name>
</gene>
<feature type="compositionally biased region" description="Polar residues" evidence="1">
    <location>
        <begin position="435"/>
        <end position="447"/>
    </location>
</feature>
<feature type="compositionally biased region" description="Pro residues" evidence="1">
    <location>
        <begin position="563"/>
        <end position="577"/>
    </location>
</feature>
<dbReference type="EMBL" id="JAGTTL010000015">
    <property type="protein sequence ID" value="KAK6312630.1"/>
    <property type="molecule type" value="Genomic_DNA"/>
</dbReference>
<dbReference type="InterPro" id="IPR052429">
    <property type="entry name" value="BAH_domain_protein"/>
</dbReference>
<accession>A0AAN8LJF6</accession>
<feature type="compositionally biased region" description="Acidic residues" evidence="1">
    <location>
        <begin position="487"/>
        <end position="497"/>
    </location>
</feature>
<feature type="compositionally biased region" description="Acidic residues" evidence="1">
    <location>
        <begin position="968"/>
        <end position="992"/>
    </location>
</feature>
<comment type="caution">
    <text evidence="2">The sequence shown here is derived from an EMBL/GenBank/DDBJ whole genome shotgun (WGS) entry which is preliminary data.</text>
</comment>
<evidence type="ECO:0000313" key="2">
    <source>
        <dbReference type="EMBL" id="KAK6312630.1"/>
    </source>
</evidence>
<organism evidence="2 3">
    <name type="scientific">Coregonus suidteri</name>
    <dbReference type="NCBI Taxonomy" id="861788"/>
    <lineage>
        <taxon>Eukaryota</taxon>
        <taxon>Metazoa</taxon>
        <taxon>Chordata</taxon>
        <taxon>Craniata</taxon>
        <taxon>Vertebrata</taxon>
        <taxon>Euteleostomi</taxon>
        <taxon>Actinopterygii</taxon>
        <taxon>Neopterygii</taxon>
        <taxon>Teleostei</taxon>
        <taxon>Protacanthopterygii</taxon>
        <taxon>Salmoniformes</taxon>
        <taxon>Salmonidae</taxon>
        <taxon>Coregoninae</taxon>
        <taxon>Coregonus</taxon>
    </lineage>
</organism>
<feature type="region of interest" description="Disordered" evidence="1">
    <location>
        <begin position="859"/>
        <end position="1068"/>
    </location>
</feature>
<feature type="compositionally biased region" description="Basic and acidic residues" evidence="1">
    <location>
        <begin position="90"/>
        <end position="105"/>
    </location>
</feature>
<feature type="compositionally biased region" description="Basic and acidic residues" evidence="1">
    <location>
        <begin position="454"/>
        <end position="474"/>
    </location>
</feature>
<feature type="compositionally biased region" description="Basic and acidic residues" evidence="1">
    <location>
        <begin position="350"/>
        <end position="359"/>
    </location>
</feature>
<dbReference type="Proteomes" id="UP001356427">
    <property type="component" value="Unassembled WGS sequence"/>
</dbReference>
<feature type="compositionally biased region" description="Basic and acidic residues" evidence="1">
    <location>
        <begin position="47"/>
        <end position="56"/>
    </location>
</feature>
<feature type="region of interest" description="Disordered" evidence="1">
    <location>
        <begin position="536"/>
        <end position="583"/>
    </location>
</feature>
<proteinExistence type="predicted"/>
<dbReference type="AlphaFoldDB" id="A0AAN8LJF6"/>
<evidence type="ECO:0000313" key="3">
    <source>
        <dbReference type="Proteomes" id="UP001356427"/>
    </source>
</evidence>
<dbReference type="PANTHER" id="PTHR12505">
    <property type="entry name" value="PHD FINGER TRANSCRIPTION FACTOR"/>
    <property type="match status" value="1"/>
</dbReference>
<feature type="compositionally biased region" description="Basic residues" evidence="1">
    <location>
        <begin position="761"/>
        <end position="775"/>
    </location>
</feature>
<keyword evidence="3" id="KW-1185">Reference proteome</keyword>
<feature type="compositionally biased region" description="Polar residues" evidence="1">
    <location>
        <begin position="540"/>
        <end position="549"/>
    </location>
</feature>
<dbReference type="PANTHER" id="PTHR12505:SF21">
    <property type="entry name" value="TRINUCLEOTIDE REPEAT-CONTAINING GENE 18 PROTEIN"/>
    <property type="match status" value="1"/>
</dbReference>
<feature type="compositionally biased region" description="Basic and acidic residues" evidence="1">
    <location>
        <begin position="379"/>
        <end position="396"/>
    </location>
</feature>
<name>A0AAN8LJF6_9TELE</name>